<gene>
    <name evidence="1" type="ORF">GGD45_000472</name>
</gene>
<protein>
    <submittedName>
        <fullName evidence="1">Uncharacterized protein</fullName>
    </submittedName>
</protein>
<evidence type="ECO:0000313" key="1">
    <source>
        <dbReference type="EMBL" id="MBB6490088.1"/>
    </source>
</evidence>
<name>A0ABR6QT52_RHITR</name>
<dbReference type="Proteomes" id="UP000526625">
    <property type="component" value="Unassembled WGS sequence"/>
</dbReference>
<reference evidence="1 2" key="1">
    <citation type="submission" date="2020-08" db="EMBL/GenBank/DDBJ databases">
        <title>Genomic Encyclopedia of Type Strains, Phase IV (KMG-V): Genome sequencing to study the core and pangenomes of soil and plant-associated prokaryotes.</title>
        <authorList>
            <person name="Whitman W."/>
        </authorList>
    </citation>
    <scope>NUCLEOTIDE SEQUENCE [LARGE SCALE GENOMIC DNA]</scope>
    <source>
        <strain evidence="1 2">SEMIA 4059</strain>
    </source>
</reference>
<evidence type="ECO:0000313" key="2">
    <source>
        <dbReference type="Proteomes" id="UP000526625"/>
    </source>
</evidence>
<proteinExistence type="predicted"/>
<dbReference type="EMBL" id="JACHBF010000001">
    <property type="protein sequence ID" value="MBB6490088.1"/>
    <property type="molecule type" value="Genomic_DNA"/>
</dbReference>
<comment type="caution">
    <text evidence="1">The sequence shown here is derived from an EMBL/GenBank/DDBJ whole genome shotgun (WGS) entry which is preliminary data.</text>
</comment>
<sequence length="34" mass="3877">MDSTSTAMPFSLAIEDILVHAYIHRFIRSFVVHA</sequence>
<organism evidence="1 2">
    <name type="scientific">Rhizobium tropici</name>
    <dbReference type="NCBI Taxonomy" id="398"/>
    <lineage>
        <taxon>Bacteria</taxon>
        <taxon>Pseudomonadati</taxon>
        <taxon>Pseudomonadota</taxon>
        <taxon>Alphaproteobacteria</taxon>
        <taxon>Hyphomicrobiales</taxon>
        <taxon>Rhizobiaceae</taxon>
        <taxon>Rhizobium/Agrobacterium group</taxon>
        <taxon>Rhizobium</taxon>
    </lineage>
</organism>
<accession>A0ABR6QT52</accession>
<keyword evidence="2" id="KW-1185">Reference proteome</keyword>